<dbReference type="SUPFAM" id="SSF88697">
    <property type="entry name" value="PUA domain-like"/>
    <property type="match status" value="1"/>
</dbReference>
<dbReference type="InterPro" id="IPR041739">
    <property type="entry name" value="G5K_ProB"/>
</dbReference>
<dbReference type="PRINTS" id="PR00474">
    <property type="entry name" value="GLU5KINASE"/>
</dbReference>
<dbReference type="InterPro" id="IPR019797">
    <property type="entry name" value="Glutamate_5-kinase_CS"/>
</dbReference>
<feature type="domain" description="PUA" evidence="9">
    <location>
        <begin position="283"/>
        <end position="366"/>
    </location>
</feature>
<dbReference type="KEGG" id="ntg:NSCAC_1710"/>
<evidence type="ECO:0000256" key="4">
    <source>
        <dbReference type="ARBA" id="ARBA00022679"/>
    </source>
</evidence>
<organism evidence="10 11">
    <name type="scientific">Candidatus Nitrosacidococcus tergens</name>
    <dbReference type="NCBI Taxonomy" id="553981"/>
    <lineage>
        <taxon>Bacteria</taxon>
        <taxon>Pseudomonadati</taxon>
        <taxon>Pseudomonadota</taxon>
        <taxon>Gammaproteobacteria</taxon>
        <taxon>Chromatiales</taxon>
        <taxon>Chromatiaceae</taxon>
        <taxon>Candidatus Nitrosacidococcus</taxon>
    </lineage>
</organism>
<proteinExistence type="inferred from homology"/>
<dbReference type="CDD" id="cd21157">
    <property type="entry name" value="PUA_G5K"/>
    <property type="match status" value="1"/>
</dbReference>
<evidence type="ECO:0000313" key="10">
    <source>
        <dbReference type="EMBL" id="CAB1277521.1"/>
    </source>
</evidence>
<dbReference type="SMART" id="SM00359">
    <property type="entry name" value="PUA"/>
    <property type="match status" value="1"/>
</dbReference>
<evidence type="ECO:0000256" key="6">
    <source>
        <dbReference type="ARBA" id="ARBA00022777"/>
    </source>
</evidence>
<evidence type="ECO:0000256" key="5">
    <source>
        <dbReference type="ARBA" id="ARBA00022741"/>
    </source>
</evidence>
<dbReference type="Gene3D" id="3.40.1160.10">
    <property type="entry name" value="Acetylglutamate kinase-like"/>
    <property type="match status" value="1"/>
</dbReference>
<dbReference type="Gene3D" id="2.30.130.10">
    <property type="entry name" value="PUA domain"/>
    <property type="match status" value="1"/>
</dbReference>
<dbReference type="FunFam" id="2.30.130.10:FF:000007">
    <property type="entry name" value="Glutamate 5-kinase"/>
    <property type="match status" value="1"/>
</dbReference>
<keyword evidence="2 8" id="KW-0028">Amino-acid biosynthesis</keyword>
<dbReference type="PANTHER" id="PTHR43654:SF1">
    <property type="entry name" value="ISOPENTENYL PHOSPHATE KINASE"/>
    <property type="match status" value="1"/>
</dbReference>
<dbReference type="UniPathway" id="UPA00098">
    <property type="reaction ID" value="UER00359"/>
</dbReference>
<accession>A0A7G1QBX8</accession>
<evidence type="ECO:0000256" key="3">
    <source>
        <dbReference type="ARBA" id="ARBA00022650"/>
    </source>
</evidence>
<dbReference type="HAMAP" id="MF_00456">
    <property type="entry name" value="ProB"/>
    <property type="match status" value="1"/>
</dbReference>
<dbReference type="GO" id="GO:0003723">
    <property type="term" value="F:RNA binding"/>
    <property type="evidence" value="ECO:0007669"/>
    <property type="project" value="InterPro"/>
</dbReference>
<comment type="catalytic activity">
    <reaction evidence="8">
        <text>L-glutamate + ATP = L-glutamyl 5-phosphate + ADP</text>
        <dbReference type="Rhea" id="RHEA:14877"/>
        <dbReference type="ChEBI" id="CHEBI:29985"/>
        <dbReference type="ChEBI" id="CHEBI:30616"/>
        <dbReference type="ChEBI" id="CHEBI:58274"/>
        <dbReference type="ChEBI" id="CHEBI:456216"/>
        <dbReference type="EC" id="2.7.2.11"/>
    </reaction>
</comment>
<keyword evidence="6 8" id="KW-0418">Kinase</keyword>
<dbReference type="GO" id="GO:0004349">
    <property type="term" value="F:glutamate 5-kinase activity"/>
    <property type="evidence" value="ECO:0007669"/>
    <property type="project" value="UniProtKB-UniRule"/>
</dbReference>
<keyword evidence="11" id="KW-1185">Reference proteome</keyword>
<dbReference type="GO" id="GO:0005524">
    <property type="term" value="F:ATP binding"/>
    <property type="evidence" value="ECO:0007669"/>
    <property type="project" value="UniProtKB-KW"/>
</dbReference>
<dbReference type="InterPro" id="IPR011529">
    <property type="entry name" value="Glu_5kinase"/>
</dbReference>
<dbReference type="GO" id="GO:0005829">
    <property type="term" value="C:cytosol"/>
    <property type="evidence" value="ECO:0007669"/>
    <property type="project" value="TreeGrafter"/>
</dbReference>
<comment type="similarity">
    <text evidence="8">Belongs to the glutamate 5-kinase family.</text>
</comment>
<dbReference type="InterPro" id="IPR002478">
    <property type="entry name" value="PUA"/>
</dbReference>
<comment type="pathway">
    <text evidence="8">Amino-acid biosynthesis; L-proline biosynthesis; L-glutamate 5-semialdehyde from L-glutamate: step 1/2.</text>
</comment>
<dbReference type="InterPro" id="IPR005715">
    <property type="entry name" value="Glu_5kinase/COase_Synthase"/>
</dbReference>
<evidence type="ECO:0000256" key="1">
    <source>
        <dbReference type="ARBA" id="ARBA00022490"/>
    </source>
</evidence>
<dbReference type="AlphaFoldDB" id="A0A7G1QBX8"/>
<reference evidence="10 11" key="1">
    <citation type="submission" date="2020-03" db="EMBL/GenBank/DDBJ databases">
        <authorList>
            <person name="Picone N."/>
        </authorList>
    </citation>
    <scope>NUCLEOTIDE SEQUENCE [LARGE SCALE GENOMIC DNA]</scope>
    <source>
        <strain evidence="10">NSCAC1</strain>
    </source>
</reference>
<dbReference type="SUPFAM" id="SSF53633">
    <property type="entry name" value="Carbamate kinase-like"/>
    <property type="match status" value="1"/>
</dbReference>
<keyword evidence="3 8" id="KW-0641">Proline biosynthesis</keyword>
<sequence length="374" mass="41086">MSDYRSRLATSRRWVIKVGSSLLTTESRKLNTSYIQILAYDIAKLQNLGYQIVLVSSGSIAAGMQRLNWHQRPSALHHLQAAAAVGQMELVQVYESYFQSYGQQAAQILLTYDDLINRNRYLNARSTLRTLLQLKIVPIINENDTIATEEIRGDNDTLSALVANLVEAEVLVILTDQAGLFTEDPRENTYAELISETAASNPNLDVMASAKTGTLGRGGMFTKLRAARQAERSGAITVIAAGKEKDVIPRITSGEKIGTLLWPNTGILTARKQWLAGQLQTKGKIQLDTGAVNVLCSSGKSLLPIGVIACNGHFTRGDLVSCVDMQNREIARGLINYSAEETNCILGYPSSHIEQILGYVNEQELIHRDNLVLL</sequence>
<comment type="caution">
    <text evidence="8">Lacks conserved residue(s) required for the propagation of feature annotation.</text>
</comment>
<feature type="binding site" evidence="8">
    <location>
        <begin position="175"/>
        <end position="176"/>
    </location>
    <ligand>
        <name>ATP</name>
        <dbReference type="ChEBI" id="CHEBI:30616"/>
    </ligand>
</feature>
<feature type="binding site" evidence="8">
    <location>
        <position position="17"/>
    </location>
    <ligand>
        <name>ATP</name>
        <dbReference type="ChEBI" id="CHEBI:30616"/>
    </ligand>
</feature>
<feature type="binding site" evidence="8">
    <location>
        <position position="155"/>
    </location>
    <ligand>
        <name>substrate</name>
    </ligand>
</feature>
<dbReference type="Proteomes" id="UP000516072">
    <property type="component" value="Chromosome"/>
</dbReference>
<dbReference type="EMBL" id="LR778175">
    <property type="protein sequence ID" value="CAB1277521.1"/>
    <property type="molecule type" value="Genomic_DNA"/>
</dbReference>
<feature type="binding site" evidence="8">
    <location>
        <position position="57"/>
    </location>
    <ligand>
        <name>substrate</name>
    </ligand>
</feature>
<keyword evidence="5 8" id="KW-0547">Nucleotide-binding</keyword>
<protein>
    <recommendedName>
        <fullName evidence="8">Glutamate 5-kinase</fullName>
        <ecNumber evidence="8">2.7.2.11</ecNumber>
    </recommendedName>
    <alternativeName>
        <fullName evidence="8">Gamma-glutamyl kinase</fullName>
        <shortName evidence="8">GK</shortName>
    </alternativeName>
</protein>
<dbReference type="NCBIfam" id="TIGR01027">
    <property type="entry name" value="proB"/>
    <property type="match status" value="1"/>
</dbReference>
<comment type="subcellular location">
    <subcellularLocation>
        <location evidence="8">Cytoplasm</location>
    </subcellularLocation>
</comment>
<dbReference type="InterPro" id="IPR001057">
    <property type="entry name" value="Glu/AcGlu_kinase"/>
</dbReference>
<keyword evidence="4 8" id="KW-0808">Transferase</keyword>
<feature type="binding site" evidence="8">
    <location>
        <position position="144"/>
    </location>
    <ligand>
        <name>substrate</name>
    </ligand>
</feature>
<dbReference type="PROSITE" id="PS00902">
    <property type="entry name" value="GLUTAMATE_5_KINASE"/>
    <property type="match status" value="1"/>
</dbReference>
<evidence type="ECO:0000313" key="11">
    <source>
        <dbReference type="Proteomes" id="UP000516072"/>
    </source>
</evidence>
<dbReference type="RefSeq" id="WP_197744353.1">
    <property type="nucleotide sequence ID" value="NZ_LR778175.1"/>
</dbReference>
<dbReference type="FunFam" id="3.40.1160.10:FF:000018">
    <property type="entry name" value="Glutamate 5-kinase"/>
    <property type="match status" value="1"/>
</dbReference>
<gene>
    <name evidence="8 10" type="primary">proB</name>
    <name evidence="10" type="ORF">NSCAC_1710</name>
</gene>
<dbReference type="Pfam" id="PF00696">
    <property type="entry name" value="AA_kinase"/>
    <property type="match status" value="1"/>
</dbReference>
<dbReference type="Pfam" id="PF01472">
    <property type="entry name" value="PUA"/>
    <property type="match status" value="1"/>
</dbReference>
<dbReference type="PANTHER" id="PTHR43654">
    <property type="entry name" value="GLUTAMATE 5-KINASE"/>
    <property type="match status" value="1"/>
</dbReference>
<dbReference type="EC" id="2.7.2.11" evidence="8"/>
<dbReference type="GO" id="GO:0055129">
    <property type="term" value="P:L-proline biosynthetic process"/>
    <property type="evidence" value="ECO:0007669"/>
    <property type="project" value="UniProtKB-UniRule"/>
</dbReference>
<dbReference type="CDD" id="cd04242">
    <property type="entry name" value="AAK_G5K_ProB"/>
    <property type="match status" value="1"/>
</dbReference>
<keyword evidence="1 8" id="KW-0963">Cytoplasm</keyword>
<dbReference type="InterPro" id="IPR036393">
    <property type="entry name" value="AceGlu_kinase-like_sf"/>
</dbReference>
<dbReference type="InterPro" id="IPR001048">
    <property type="entry name" value="Asp/Glu/Uridylate_kinase"/>
</dbReference>
<name>A0A7G1QBX8_9GAMM</name>
<dbReference type="InterPro" id="IPR036974">
    <property type="entry name" value="PUA_sf"/>
</dbReference>
<evidence type="ECO:0000259" key="9">
    <source>
        <dbReference type="SMART" id="SM00359"/>
    </source>
</evidence>
<evidence type="ECO:0000256" key="7">
    <source>
        <dbReference type="ARBA" id="ARBA00022840"/>
    </source>
</evidence>
<comment type="function">
    <text evidence="8">Catalyzes the transfer of a phosphate group to glutamate to form L-glutamate 5-phosphate.</text>
</comment>
<dbReference type="InterPro" id="IPR015947">
    <property type="entry name" value="PUA-like_sf"/>
</dbReference>
<dbReference type="PROSITE" id="PS50890">
    <property type="entry name" value="PUA"/>
    <property type="match status" value="1"/>
</dbReference>
<keyword evidence="7 8" id="KW-0067">ATP-binding</keyword>
<dbReference type="PIRSF" id="PIRSF000729">
    <property type="entry name" value="GK"/>
    <property type="match status" value="1"/>
</dbReference>
<evidence type="ECO:0000256" key="8">
    <source>
        <dbReference type="HAMAP-Rule" id="MF_00456"/>
    </source>
</evidence>
<evidence type="ECO:0000256" key="2">
    <source>
        <dbReference type="ARBA" id="ARBA00022605"/>
    </source>
</evidence>